<dbReference type="Proteomes" id="UP001629230">
    <property type="component" value="Unassembled WGS sequence"/>
</dbReference>
<dbReference type="RefSeq" id="WP_408178670.1">
    <property type="nucleotide sequence ID" value="NZ_JAQQEZ010000015.1"/>
</dbReference>
<accession>A0ABW9AW34</accession>
<dbReference type="EMBL" id="JAQQEZ010000015">
    <property type="protein sequence ID" value="MFM0003654.1"/>
    <property type="molecule type" value="Genomic_DNA"/>
</dbReference>
<comment type="caution">
    <text evidence="1">The sequence shown here is derived from an EMBL/GenBank/DDBJ whole genome shotgun (WGS) entry which is preliminary data.</text>
</comment>
<evidence type="ECO:0000313" key="2">
    <source>
        <dbReference type="Proteomes" id="UP001629230"/>
    </source>
</evidence>
<evidence type="ECO:0000313" key="1">
    <source>
        <dbReference type="EMBL" id="MFM0003654.1"/>
    </source>
</evidence>
<sequence length="59" mass="6542">MTPLAAASYGDSFRGLDSDVLRGPGREHPKDFNGFHQQQYLVAVSIVVVLKTVNSPWLR</sequence>
<name>A0ABW9AW34_9BURK</name>
<protein>
    <submittedName>
        <fullName evidence="1">Uncharacterized protein</fullName>
    </submittedName>
</protein>
<proteinExistence type="predicted"/>
<gene>
    <name evidence="1" type="ORF">PQR57_21775</name>
</gene>
<reference evidence="1 2" key="1">
    <citation type="journal article" date="2024" name="Chem. Sci.">
        <title>Discovery of megapolipeptins by genome mining of a Burkholderiales bacteria collection.</title>
        <authorList>
            <person name="Paulo B.S."/>
            <person name="Recchia M.J.J."/>
            <person name="Lee S."/>
            <person name="Fergusson C.H."/>
            <person name="Romanowski S.B."/>
            <person name="Hernandez A."/>
            <person name="Krull N."/>
            <person name="Liu D.Y."/>
            <person name="Cavanagh H."/>
            <person name="Bos A."/>
            <person name="Gray C.A."/>
            <person name="Murphy B.T."/>
            <person name="Linington R.G."/>
            <person name="Eustaquio A.S."/>
        </authorList>
    </citation>
    <scope>NUCLEOTIDE SEQUENCE [LARGE SCALE GENOMIC DNA]</scope>
    <source>
        <strain evidence="1 2">RL17-350-BIC-A</strain>
    </source>
</reference>
<keyword evidence="2" id="KW-1185">Reference proteome</keyword>
<organism evidence="1 2">
    <name type="scientific">Paraburkholderia dipogonis</name>
    <dbReference type="NCBI Taxonomy" id="1211383"/>
    <lineage>
        <taxon>Bacteria</taxon>
        <taxon>Pseudomonadati</taxon>
        <taxon>Pseudomonadota</taxon>
        <taxon>Betaproteobacteria</taxon>
        <taxon>Burkholderiales</taxon>
        <taxon>Burkholderiaceae</taxon>
        <taxon>Paraburkholderia</taxon>
    </lineage>
</organism>